<reference evidence="2 3" key="1">
    <citation type="submission" date="2016-11" db="EMBL/GenBank/DDBJ databases">
        <authorList>
            <person name="Jaros S."/>
            <person name="Januszkiewicz K."/>
            <person name="Wedrychowicz H."/>
        </authorList>
    </citation>
    <scope>NUCLEOTIDE SEQUENCE [LARGE SCALE GENOMIC DNA]</scope>
    <source>
        <strain evidence="2 3">DSM 21758</strain>
    </source>
</reference>
<evidence type="ECO:0000313" key="2">
    <source>
        <dbReference type="EMBL" id="SHI39501.1"/>
    </source>
</evidence>
<name>A0A1M6ASU3_9CLOT</name>
<gene>
    <name evidence="2" type="ORF">SAMN02745163_00167</name>
</gene>
<dbReference type="RefSeq" id="WP_072984315.1">
    <property type="nucleotide sequence ID" value="NZ_FQZB01000003.1"/>
</dbReference>
<keyword evidence="1" id="KW-0175">Coiled coil</keyword>
<accession>A0A1M6ASU3</accession>
<evidence type="ECO:0000256" key="1">
    <source>
        <dbReference type="SAM" id="Coils"/>
    </source>
</evidence>
<dbReference type="EMBL" id="FQZB01000003">
    <property type="protein sequence ID" value="SHI39501.1"/>
    <property type="molecule type" value="Genomic_DNA"/>
</dbReference>
<evidence type="ECO:0000313" key="3">
    <source>
        <dbReference type="Proteomes" id="UP000184310"/>
    </source>
</evidence>
<dbReference type="STRING" id="1121302.SAMN02745163_00167"/>
<keyword evidence="3" id="KW-1185">Reference proteome</keyword>
<organism evidence="2 3">
    <name type="scientific">Clostridium cavendishii DSM 21758</name>
    <dbReference type="NCBI Taxonomy" id="1121302"/>
    <lineage>
        <taxon>Bacteria</taxon>
        <taxon>Bacillati</taxon>
        <taxon>Bacillota</taxon>
        <taxon>Clostridia</taxon>
        <taxon>Eubacteriales</taxon>
        <taxon>Clostridiaceae</taxon>
        <taxon>Clostridium</taxon>
    </lineage>
</organism>
<dbReference type="Proteomes" id="UP000184310">
    <property type="component" value="Unassembled WGS sequence"/>
</dbReference>
<proteinExistence type="predicted"/>
<dbReference type="OrthoDB" id="1957165at2"/>
<feature type="coiled-coil region" evidence="1">
    <location>
        <begin position="32"/>
        <end position="77"/>
    </location>
</feature>
<sequence length="175" mass="20127">MIPIFLIAMAIIIIILNVKTLKQKENSFEEIVKSKEDSINDYEVEIGKLRREFSESLTELQGEIYSLKEELAFIKENFQGNKMKKEEDSILINNEENNSDNKENNFEENTLINEINYDNNNIVLEEDESESSSNMGFKVNEVHRLISLGLTDDQICETLGLGKGEVLLIKGLYKE</sequence>
<protein>
    <submittedName>
        <fullName evidence="2">Uncharacterized protein</fullName>
    </submittedName>
</protein>
<dbReference type="AlphaFoldDB" id="A0A1M6ASU3"/>